<keyword evidence="2" id="KW-1185">Reference proteome</keyword>
<dbReference type="EMBL" id="JGZB01000013">
    <property type="protein sequence ID" value="KFI66578.1"/>
    <property type="molecule type" value="Genomic_DNA"/>
</dbReference>
<proteinExistence type="predicted"/>
<evidence type="ECO:0000313" key="1">
    <source>
        <dbReference type="EMBL" id="KFI66578.1"/>
    </source>
</evidence>
<protein>
    <submittedName>
        <fullName evidence="1">Uncharacterized protein</fullName>
    </submittedName>
</protein>
<gene>
    <name evidence="1" type="ORF">BMAGN_1487</name>
</gene>
<name>A0A087B6C8_9BIFI</name>
<organism evidence="1 2">
    <name type="scientific">Bifidobacterium magnum</name>
    <dbReference type="NCBI Taxonomy" id="1692"/>
    <lineage>
        <taxon>Bacteria</taxon>
        <taxon>Bacillati</taxon>
        <taxon>Actinomycetota</taxon>
        <taxon>Actinomycetes</taxon>
        <taxon>Bifidobacteriales</taxon>
        <taxon>Bifidobacteriaceae</taxon>
        <taxon>Bifidobacterium</taxon>
    </lineage>
</organism>
<dbReference type="Proteomes" id="UP000029052">
    <property type="component" value="Unassembled WGS sequence"/>
</dbReference>
<comment type="caution">
    <text evidence="1">The sequence shown here is derived from an EMBL/GenBank/DDBJ whole genome shotgun (WGS) entry which is preliminary data.</text>
</comment>
<accession>A0A087B6C8</accession>
<reference evidence="1 2" key="1">
    <citation type="submission" date="2014-03" db="EMBL/GenBank/DDBJ databases">
        <title>Genomics of Bifidobacteria.</title>
        <authorList>
            <person name="Ventura M."/>
            <person name="Milani C."/>
            <person name="Lugli G.A."/>
        </authorList>
    </citation>
    <scope>NUCLEOTIDE SEQUENCE [LARGE SCALE GENOMIC DNA]</scope>
    <source>
        <strain evidence="1 2">LMG 11591</strain>
    </source>
</reference>
<sequence>MPNIRSNDFTQCIWGPAVPMDYAELCMWECGPKGSLYDNVTGQSITIYDPIGISDDELANIAHTGSSQEQHFVVTFEPAPGCLEYYPAQRLRKLLEASVVTGNPIIWC</sequence>
<evidence type="ECO:0000313" key="2">
    <source>
        <dbReference type="Proteomes" id="UP000029052"/>
    </source>
</evidence>
<dbReference type="AlphaFoldDB" id="A0A087B6C8"/>